<dbReference type="Proteomes" id="UP000268636">
    <property type="component" value="Unassembled WGS sequence"/>
</dbReference>
<comment type="caution">
    <text evidence="13">The sequence shown here is derived from an EMBL/GenBank/DDBJ whole genome shotgun (WGS) entry which is preliminary data.</text>
</comment>
<evidence type="ECO:0000259" key="11">
    <source>
        <dbReference type="Pfam" id="PF00586"/>
    </source>
</evidence>
<evidence type="ECO:0000256" key="4">
    <source>
        <dbReference type="ARBA" id="ARBA00022741"/>
    </source>
</evidence>
<protein>
    <recommendedName>
        <fullName evidence="9">Selenide, water dikinase</fullName>
        <ecNumber evidence="9">2.7.9.3</ecNumber>
    </recommendedName>
    <alternativeName>
        <fullName evidence="9">Selenium donor protein</fullName>
    </alternativeName>
    <alternativeName>
        <fullName evidence="9">Selenophosphate synthase</fullName>
    </alternativeName>
</protein>
<dbReference type="Gene3D" id="3.90.650.10">
    <property type="entry name" value="PurM-like C-terminal domain"/>
    <property type="match status" value="1"/>
</dbReference>
<dbReference type="InterPro" id="IPR010918">
    <property type="entry name" value="PurM-like_C_dom"/>
</dbReference>
<feature type="binding site" description="in other chain" evidence="9">
    <location>
        <position position="119"/>
    </location>
    <ligand>
        <name>ATP</name>
        <dbReference type="ChEBI" id="CHEBI:30616"/>
        <note>ligand shared between dimeric partners</note>
    </ligand>
</feature>
<comment type="catalytic activity">
    <reaction evidence="9">
        <text>hydrogenselenide + ATP + H2O = selenophosphate + AMP + phosphate + 2 H(+)</text>
        <dbReference type="Rhea" id="RHEA:18737"/>
        <dbReference type="ChEBI" id="CHEBI:15377"/>
        <dbReference type="ChEBI" id="CHEBI:15378"/>
        <dbReference type="ChEBI" id="CHEBI:16144"/>
        <dbReference type="ChEBI" id="CHEBI:29317"/>
        <dbReference type="ChEBI" id="CHEBI:30616"/>
        <dbReference type="ChEBI" id="CHEBI:43474"/>
        <dbReference type="ChEBI" id="CHEBI:456215"/>
        <dbReference type="EC" id="2.7.9.3"/>
    </reaction>
</comment>
<keyword evidence="5 9" id="KW-0418">Kinase</keyword>
<evidence type="ECO:0000256" key="7">
    <source>
        <dbReference type="ARBA" id="ARBA00022842"/>
    </source>
</evidence>
<comment type="function">
    <text evidence="9">Synthesizes selenophosphate from selenide and ATP.</text>
</comment>
<feature type="binding site" evidence="9">
    <location>
        <position position="142"/>
    </location>
    <ligand>
        <name>Mg(2+)</name>
        <dbReference type="ChEBI" id="CHEBI:18420"/>
    </ligand>
</feature>
<dbReference type="InterPro" id="IPR036676">
    <property type="entry name" value="PurM-like_C_sf"/>
</dbReference>
<feature type="region of interest" description="Disordered" evidence="10">
    <location>
        <begin position="389"/>
        <end position="411"/>
    </location>
</feature>
<feature type="site" description="Important for catalytic activity" evidence="9">
    <location>
        <position position="71"/>
    </location>
</feature>
<dbReference type="NCBIfam" id="NF002098">
    <property type="entry name" value="PRK00943.1"/>
    <property type="match status" value="1"/>
</dbReference>
<comment type="subunit">
    <text evidence="9">Homodimer.</text>
</comment>
<keyword evidence="3 9" id="KW-0479">Metal-binding</keyword>
<feature type="binding site" description="in other chain" evidence="9">
    <location>
        <position position="142"/>
    </location>
    <ligand>
        <name>ATP</name>
        <dbReference type="ChEBI" id="CHEBI:30616"/>
        <note>ligand shared between dimeric partners</note>
    </ligand>
</feature>
<evidence type="ECO:0000256" key="9">
    <source>
        <dbReference type="HAMAP-Rule" id="MF_00625"/>
    </source>
</evidence>
<dbReference type="GO" id="GO:0016260">
    <property type="term" value="P:selenocysteine biosynthetic process"/>
    <property type="evidence" value="ECO:0007669"/>
    <property type="project" value="InterPro"/>
</dbReference>
<dbReference type="InterPro" id="IPR036921">
    <property type="entry name" value="PurM-like_N_sf"/>
</dbReference>
<dbReference type="Gene3D" id="3.30.1330.10">
    <property type="entry name" value="PurM-like, N-terminal domain"/>
    <property type="match status" value="1"/>
</dbReference>
<gene>
    <name evidence="9" type="primary">selD</name>
    <name evidence="13" type="ORF">ALP42_100165</name>
</gene>
<feature type="binding site" description="in other chain" evidence="9">
    <location>
        <position position="71"/>
    </location>
    <ligand>
        <name>ATP</name>
        <dbReference type="ChEBI" id="CHEBI:30616"/>
        <note>ligand shared between dimeric partners</note>
    </ligand>
</feature>
<evidence type="ECO:0000313" key="13">
    <source>
        <dbReference type="EMBL" id="RMT72046.1"/>
    </source>
</evidence>
<feature type="active site" evidence="9">
    <location>
        <position position="68"/>
    </location>
</feature>
<name>A0AB74BEM6_PSESS</name>
<evidence type="ECO:0000256" key="10">
    <source>
        <dbReference type="SAM" id="MobiDB-lite"/>
    </source>
</evidence>
<dbReference type="Pfam" id="PF02769">
    <property type="entry name" value="AIRS_C"/>
    <property type="match status" value="1"/>
</dbReference>
<dbReference type="GO" id="GO:0000287">
    <property type="term" value="F:magnesium ion binding"/>
    <property type="evidence" value="ECO:0007669"/>
    <property type="project" value="UniProtKB-UniRule"/>
</dbReference>
<evidence type="ECO:0000256" key="3">
    <source>
        <dbReference type="ARBA" id="ARBA00022723"/>
    </source>
</evidence>
<feature type="domain" description="PurM-like C-terminal" evidence="12">
    <location>
        <begin position="220"/>
        <end position="374"/>
    </location>
</feature>
<proteinExistence type="inferred from homology"/>
<evidence type="ECO:0000259" key="12">
    <source>
        <dbReference type="Pfam" id="PF02769"/>
    </source>
</evidence>
<keyword evidence="8 9" id="KW-0711">Selenium</keyword>
<feature type="binding site" evidence="9">
    <location>
        <begin position="190"/>
        <end position="192"/>
    </location>
    <ligand>
        <name>ATP</name>
        <dbReference type="ChEBI" id="CHEBI:30616"/>
        <note>ligand shared between dimeric partners</note>
    </ligand>
</feature>
<keyword evidence="7 9" id="KW-0460">Magnesium</keyword>
<dbReference type="NCBIfam" id="TIGR00476">
    <property type="entry name" value="selD"/>
    <property type="match status" value="1"/>
</dbReference>
<dbReference type="AlphaFoldDB" id="A0AB74BEM6"/>
<evidence type="ECO:0000256" key="1">
    <source>
        <dbReference type="ARBA" id="ARBA00008026"/>
    </source>
</evidence>
<comment type="similarity">
    <text evidence="1 9">Belongs to the selenophosphate synthase 1 family. Class I subfamily.</text>
</comment>
<evidence type="ECO:0000256" key="5">
    <source>
        <dbReference type="ARBA" id="ARBA00022777"/>
    </source>
</evidence>
<dbReference type="EMBL" id="RBTN01000254">
    <property type="protein sequence ID" value="RMT72046.1"/>
    <property type="molecule type" value="Genomic_DNA"/>
</dbReference>
<dbReference type="InterPro" id="IPR016188">
    <property type="entry name" value="PurM-like_N"/>
</dbReference>
<dbReference type="InterPro" id="IPR023061">
    <property type="entry name" value="SelD_I"/>
</dbReference>
<evidence type="ECO:0000256" key="6">
    <source>
        <dbReference type="ARBA" id="ARBA00022840"/>
    </source>
</evidence>
<evidence type="ECO:0000313" key="14">
    <source>
        <dbReference type="Proteomes" id="UP000268636"/>
    </source>
</evidence>
<dbReference type="PANTHER" id="PTHR10256">
    <property type="entry name" value="SELENIDE, WATER DIKINASE"/>
    <property type="match status" value="1"/>
</dbReference>
<dbReference type="HAMAP" id="MF_00625">
    <property type="entry name" value="SelD"/>
    <property type="match status" value="1"/>
</dbReference>
<feature type="domain" description="PurM-like N-terminal" evidence="11">
    <location>
        <begin position="101"/>
        <end position="208"/>
    </location>
</feature>
<dbReference type="SUPFAM" id="SSF55326">
    <property type="entry name" value="PurM N-terminal domain-like"/>
    <property type="match status" value="1"/>
</dbReference>
<dbReference type="FunFam" id="3.30.1330.10:FF:000003">
    <property type="entry name" value="Selenide, water dikinase"/>
    <property type="match status" value="1"/>
</dbReference>
<dbReference type="CDD" id="cd02195">
    <property type="entry name" value="SelD"/>
    <property type="match status" value="1"/>
</dbReference>
<dbReference type="PANTHER" id="PTHR10256:SF0">
    <property type="entry name" value="INACTIVE SELENIDE, WATER DIKINASE-LIKE PROTEIN-RELATED"/>
    <property type="match status" value="1"/>
</dbReference>
<dbReference type="GO" id="GO:0005524">
    <property type="term" value="F:ATP binding"/>
    <property type="evidence" value="ECO:0007669"/>
    <property type="project" value="UniProtKB-UniRule"/>
</dbReference>
<evidence type="ECO:0000256" key="8">
    <source>
        <dbReference type="ARBA" id="ARBA00023266"/>
    </source>
</evidence>
<feature type="compositionally biased region" description="Polar residues" evidence="10">
    <location>
        <begin position="399"/>
        <end position="411"/>
    </location>
</feature>
<keyword evidence="2 9" id="KW-0808">Transferase</keyword>
<feature type="binding site" evidence="9">
    <location>
        <position position="102"/>
    </location>
    <ligand>
        <name>Mg(2+)</name>
        <dbReference type="ChEBI" id="CHEBI:18420"/>
    </ligand>
</feature>
<dbReference type="Pfam" id="PF00586">
    <property type="entry name" value="AIRS"/>
    <property type="match status" value="1"/>
</dbReference>
<evidence type="ECO:0000256" key="2">
    <source>
        <dbReference type="ARBA" id="ARBA00022679"/>
    </source>
</evidence>
<keyword evidence="4 9" id="KW-0547">Nucleotide-binding</keyword>
<dbReference type="EC" id="2.7.9.3" evidence="9"/>
<dbReference type="InterPro" id="IPR004536">
    <property type="entry name" value="SPS/SelD"/>
</dbReference>
<organism evidence="13 14">
    <name type="scientific">Pseudomonas savastanoi pv. nerii</name>
    <dbReference type="NCBI Taxonomy" id="360921"/>
    <lineage>
        <taxon>Bacteria</taxon>
        <taxon>Pseudomonadati</taxon>
        <taxon>Pseudomonadota</taxon>
        <taxon>Gammaproteobacteria</taxon>
        <taxon>Pseudomonadales</taxon>
        <taxon>Pseudomonadaceae</taxon>
        <taxon>Pseudomonas</taxon>
    </lineage>
</organism>
<feature type="binding site" evidence="9">
    <location>
        <position position="278"/>
    </location>
    <ligand>
        <name>Mg(2+)</name>
        <dbReference type="ChEBI" id="CHEBI:18420"/>
    </ligand>
</feature>
<dbReference type="GO" id="GO:0004756">
    <property type="term" value="F:selenide, water dikinase activity"/>
    <property type="evidence" value="ECO:0007669"/>
    <property type="project" value="UniProtKB-UniRule"/>
</dbReference>
<dbReference type="FunFam" id="3.90.650.10:FF:000004">
    <property type="entry name" value="Selenide, water dikinase"/>
    <property type="match status" value="1"/>
</dbReference>
<reference evidence="13 14" key="1">
    <citation type="submission" date="2018-08" db="EMBL/GenBank/DDBJ databases">
        <title>Recombination of ecologically and evolutionarily significant loci maintains genetic cohesion in the Pseudomonas syringae species complex.</title>
        <authorList>
            <person name="Dillon M."/>
            <person name="Thakur S."/>
            <person name="Almeida R.N.D."/>
            <person name="Weir B.S."/>
            <person name="Guttman D.S."/>
        </authorList>
    </citation>
    <scope>NUCLEOTIDE SEQUENCE [LARGE SCALE GENOMIC DNA]</scope>
    <source>
        <strain evidence="13 14">ICMP 13786</strain>
    </source>
</reference>
<keyword evidence="6 9" id="KW-0067">ATP-binding</keyword>
<sequence>MRGDYKRHGEKGQFSRFSALRHNRWAMRFALMLIREQPLDSAACFPVTESVAMNEPIRLTQYSHGAGCGCKISPRVLDVILAGSGAQNLDPKLWVGNASRDDAAVYALDDERGVVSTTDFFMPIVDDPFDFGRIAATNAISDIYAMGGDPLMAIAILGWPVNVLPPEVAREVIRGGRAVCDAAGIPLAGGHSIDAPEPIFGLAVTGVVQKKHMKRNDTAQAGCTLYLTKPLGIGILTTAEKKSKLRDEDIGLARDWMCTLNKPGSRFGKLAGVLAMTDVTGFGLLGHLVEMADGAGLTARLDYAAVPRLPGVEHYIAEGCVPGGTLRNFESYGDRIAALSEAQRDLLCDPQTSGGLLVAVSPEGEAEFLTVAAENWACCSTLSAPCVSDRPTPSRCSDGRQQQRLPHTFSQ</sequence>
<accession>A0AB74BEM6</accession>
<dbReference type="SUPFAM" id="SSF56042">
    <property type="entry name" value="PurM C-terminal domain-like"/>
    <property type="match status" value="1"/>
</dbReference>
<dbReference type="GO" id="GO:0005737">
    <property type="term" value="C:cytoplasm"/>
    <property type="evidence" value="ECO:0007669"/>
    <property type="project" value="TreeGrafter"/>
</dbReference>
<comment type="cofactor">
    <cofactor evidence="9">
        <name>Mg(2+)</name>
        <dbReference type="ChEBI" id="CHEBI:18420"/>
    </cofactor>
    <text evidence="9">Binds 1 Mg(2+) ion per monomer.</text>
</comment>
<feature type="binding site" description="in other chain" evidence="9">
    <location>
        <begin position="99"/>
        <end position="101"/>
    </location>
    <ligand>
        <name>ATP</name>
        <dbReference type="ChEBI" id="CHEBI:30616"/>
        <note>ligand shared between dimeric partners</note>
    </ligand>
</feature>